<protein>
    <submittedName>
        <fullName evidence="4">Alpha-2-macroglobulin</fullName>
    </submittedName>
</protein>
<evidence type="ECO:0000259" key="3">
    <source>
        <dbReference type="SMART" id="SM01360"/>
    </source>
</evidence>
<accession>A0ABT7HMQ2</accession>
<dbReference type="RefSeq" id="WP_284936851.1">
    <property type="nucleotide sequence ID" value="NZ_JANURM010000002.1"/>
</dbReference>
<dbReference type="SMART" id="SM01360">
    <property type="entry name" value="A2M"/>
    <property type="match status" value="1"/>
</dbReference>
<dbReference type="EMBL" id="JANURM010000002">
    <property type="protein sequence ID" value="MDL0088196.1"/>
    <property type="molecule type" value="Genomic_DNA"/>
</dbReference>
<feature type="domain" description="Alpha-2-macroglobulin" evidence="3">
    <location>
        <begin position="962"/>
        <end position="1055"/>
    </location>
</feature>
<dbReference type="PANTHER" id="PTHR40094:SF1">
    <property type="entry name" value="UBIQUITIN DOMAIN-CONTAINING PROTEIN"/>
    <property type="match status" value="1"/>
</dbReference>
<name>A0ABT7HMQ2_9BACT</name>
<dbReference type="InterPro" id="IPR001599">
    <property type="entry name" value="Macroglobln_a2"/>
</dbReference>
<dbReference type="InterPro" id="IPR011625">
    <property type="entry name" value="A2M_N_BRD"/>
</dbReference>
<dbReference type="Gene3D" id="2.60.40.1930">
    <property type="match status" value="1"/>
</dbReference>
<dbReference type="PANTHER" id="PTHR40094">
    <property type="entry name" value="ALPHA-2-MACROGLOBULIN HOMOLOG"/>
    <property type="match status" value="1"/>
</dbReference>
<reference evidence="4" key="1">
    <citation type="submission" date="2022-08" db="EMBL/GenBank/DDBJ databases">
        <authorList>
            <person name="Wang H."/>
        </authorList>
    </citation>
    <scope>NUCLEOTIDE SEQUENCE</scope>
    <source>
        <strain evidence="4">PS10</strain>
    </source>
</reference>
<sequence length="1589" mass="178920">MKKLLFLALLALNLNAVEIDKISKVDNANFIIGFSDELNASFVDTNLKIKGINFKTEPLKNGDFLLNFDKNSSNPLFVIGDFKLKYKENFNNKKAVFDEKAYQKAKTITLNSPEFKALDDGVLAFRLYLPSYLNDDLKQFVKISNINRFSISNVNYEYDKTSEIYRSYVDISSDEFKPNSEYEIAILKGFGDSYNVVREPLNFRVKTGDYAPFVAFIDDKPYLSNVGEIGIKSTNLNKVEIFVDKLSEQNYRYFLNLDNESLQTLVTRVAQKSYDVGGVKNEIKEQGIRLNLGTNNDGVYLITASFNDKNVTKAVYLSDIAINAKVARDEIFIFANRLSQNVMLGGANVKIYNDKNELIANGATNDEGVFNFSQKGLYKSVKSVVVSLANEQNFLILNEDERLNEDAFYENGSKNPSTFIYFASALIRPNEPIKGVIYLRDDEFLAVKNMPVKLVFKDPRGKILSQINKNTDDLGILDFNVDLNSDLSGAFLLEVVFESRVIKSEKFQVESFVPARLKNDISLKKTSFTLDESIKAKLSSSYLFGVPASGFNADVELMLFDNEYKDERYKGYKFINETIPNLNINSSLESIVLDENGTAMMSYDLDIKNEIKSVIKGVIRLDINDDGKMVSGSKSFEILPFDTLVGVRASSDFIAPNDEIKISSVVLNAKSKAPQNTLLKFEIKQLKWDYLREFSHSNYELKWFKSYEKIDEFYKKDEPFSYKFSKSGEYVIIATDIKSGASASFGVSVSGFDSSTLSPLKEQSRINIKLNANAYQKGDEISADISSMIKEGLGLITLEANGVRAYKLVQIKNYSANVKFKLDFDFFGGYIGANIYQNATFSPARAYSKIYVNPKFEARKINVELINSKTAKSNESFKIDIKTEPNADISLFVVDIGVLNIINQKSPNPLAIFNKKLNDGVFDYDIYSKLTGIKKYSSVLNFGGDMLMAMILKHESPVDDKNALNFINQIRLKADNNGTATFMLKIPNAFNSALRIDAIASNERGFGVASSEVAVKDDVVIKPTKLLYLLKDDEVKTKLRLINTTQNDKNVSLEISSSELIKTDLADLNISLKPFENRLLDLKILAKNSGKAELKIVAKTDDYSYLNALNFDILSPYPKSTYAKSITLKSPLNIKLPNGYESVKIDASNSPKSLLDSALNELISYPYGCVEQRSSRLFAMLYLNPQNKDEIADKERFLGLGVDEISKMQKQNGTFGYWDEFSNVNEFASIYATHLLLTLNDNGYKISNVVKNRALNALKNTNYESQLNELYALYLLSLYNRAEPSLINSIYERKIYENSLLKSYLMASSLKISGLDEEVKAVLKSAKNIKNESYDSRDFGSALRDMAFVLFLHAKHFKKDSFSDELASQIIKSVNSVNSTQERAFMIMAISEYFKNTSQNAEFKIQNGTEILTTKNFTPKNGEFKIIPSGEIFINISSIANAPLKIKHQKEPKPLDIYRSFVDKNGKEISINALKNGDLIYSKISLSAKNHIEVGVINEMISPCFEAVNEDIVGLKRTEAVKNSVNLSYKTIKDDRVLSFFDLEQSGEIFTPYRVVLSGKCVLPAVIAQNMYNEAQSDYDLEAQSFVVK</sequence>
<proteinExistence type="predicted"/>
<dbReference type="InterPro" id="IPR051802">
    <property type="entry name" value="YfhM-like"/>
</dbReference>
<dbReference type="InterPro" id="IPR008930">
    <property type="entry name" value="Terpenoid_cyclase/PrenylTrfase"/>
</dbReference>
<dbReference type="InterPro" id="IPR041246">
    <property type="entry name" value="Bact_MG10"/>
</dbReference>
<dbReference type="Pfam" id="PF17972">
    <property type="entry name" value="bMG5"/>
    <property type="match status" value="1"/>
</dbReference>
<dbReference type="Pfam" id="PF17973">
    <property type="entry name" value="bMG10"/>
    <property type="match status" value="1"/>
</dbReference>
<evidence type="ECO:0000313" key="5">
    <source>
        <dbReference type="Proteomes" id="UP001173801"/>
    </source>
</evidence>
<evidence type="ECO:0000313" key="4">
    <source>
        <dbReference type="EMBL" id="MDL0088196.1"/>
    </source>
</evidence>
<dbReference type="Pfam" id="PF11974">
    <property type="entry name" value="bMG3"/>
    <property type="match status" value="1"/>
</dbReference>
<dbReference type="InterPro" id="IPR041203">
    <property type="entry name" value="Bact_A2M_MG5"/>
</dbReference>
<evidence type="ECO:0000259" key="2">
    <source>
        <dbReference type="SMART" id="SM01359"/>
    </source>
</evidence>
<comment type="caution">
    <text evidence="4">The sequence shown here is derived from an EMBL/GenBank/DDBJ whole genome shotgun (WGS) entry which is preliminary data.</text>
</comment>
<keyword evidence="1" id="KW-0732">Signal</keyword>
<dbReference type="InterPro" id="IPR047565">
    <property type="entry name" value="Alpha-macroglob_thiol-ester_cl"/>
</dbReference>
<evidence type="ECO:0000256" key="1">
    <source>
        <dbReference type="ARBA" id="ARBA00022729"/>
    </source>
</evidence>
<dbReference type="Proteomes" id="UP001173801">
    <property type="component" value="Unassembled WGS sequence"/>
</dbReference>
<gene>
    <name evidence="4" type="ORF">NYG85_02240</name>
</gene>
<keyword evidence="5" id="KW-1185">Reference proteome</keyword>
<dbReference type="SMART" id="SM01359">
    <property type="entry name" value="A2M_N_2"/>
    <property type="match status" value="1"/>
</dbReference>
<organism evidence="4 5">
    <name type="scientific">Campylobacter gastrosuis</name>
    <dbReference type="NCBI Taxonomy" id="2974576"/>
    <lineage>
        <taxon>Bacteria</taxon>
        <taxon>Pseudomonadati</taxon>
        <taxon>Campylobacterota</taxon>
        <taxon>Epsilonproteobacteria</taxon>
        <taxon>Campylobacterales</taxon>
        <taxon>Campylobacteraceae</taxon>
        <taxon>Campylobacter</taxon>
    </lineage>
</organism>
<dbReference type="Pfam" id="PF07703">
    <property type="entry name" value="A2M_BRD"/>
    <property type="match status" value="1"/>
</dbReference>
<dbReference type="InterPro" id="IPR021868">
    <property type="entry name" value="Alpha_2_Macroglob_MG3"/>
</dbReference>
<dbReference type="Pfam" id="PF00207">
    <property type="entry name" value="A2M"/>
    <property type="match status" value="1"/>
</dbReference>
<dbReference type="Gene3D" id="1.50.10.20">
    <property type="match status" value="1"/>
</dbReference>
<dbReference type="SUPFAM" id="SSF48239">
    <property type="entry name" value="Terpenoid cyclases/Protein prenyltransferases"/>
    <property type="match status" value="1"/>
</dbReference>
<dbReference type="SMART" id="SM01419">
    <property type="entry name" value="Thiol-ester_cl"/>
    <property type="match status" value="1"/>
</dbReference>
<feature type="domain" description="Alpha-2-macroglobulin bait region" evidence="2">
    <location>
        <begin position="766"/>
        <end position="901"/>
    </location>
</feature>
<reference evidence="4" key="2">
    <citation type="journal article" date="2023" name="Microorganisms">
        <title>Isolation and Genomic Characteristics of Cat-Borne Campylobacter felis sp. nov. and Sheep-Borne Campylobacter ovis sp. nov.</title>
        <authorList>
            <person name="Wang H."/>
            <person name="Li Y."/>
            <person name="Gu Y."/>
            <person name="Zhou G."/>
            <person name="Chen X."/>
            <person name="Zhang X."/>
            <person name="Shao Z."/>
            <person name="Zhang J."/>
            <person name="Zhang M."/>
        </authorList>
    </citation>
    <scope>NUCLEOTIDE SEQUENCE</scope>
    <source>
        <strain evidence="4">PS10</strain>
    </source>
</reference>